<dbReference type="PANTHER" id="PTHR11963">
    <property type="entry name" value="LEUCINE AMINOPEPTIDASE-RELATED"/>
    <property type="match status" value="1"/>
</dbReference>
<keyword evidence="6 8" id="KW-0378">Hydrolase</keyword>
<dbReference type="Proteomes" id="UP000807371">
    <property type="component" value="Unassembled WGS sequence"/>
</dbReference>
<dbReference type="PRINTS" id="PR00481">
    <property type="entry name" value="LAMNOPPTDASE"/>
</dbReference>
<feature type="binding site" evidence="8">
    <location>
        <position position="268"/>
    </location>
    <ligand>
        <name>Mn(2+)</name>
        <dbReference type="ChEBI" id="CHEBI:29035"/>
        <label>1</label>
    </ligand>
</feature>
<keyword evidence="8" id="KW-0479">Metal-binding</keyword>
<dbReference type="CDD" id="cd00433">
    <property type="entry name" value="Peptidase_M17"/>
    <property type="match status" value="1"/>
</dbReference>
<keyword evidence="8" id="KW-0963">Cytoplasm</keyword>
<accession>A0ABS0NDP6</accession>
<feature type="binding site" evidence="8">
    <location>
        <position position="347"/>
    </location>
    <ligand>
        <name>Mn(2+)</name>
        <dbReference type="ChEBI" id="CHEBI:29035"/>
        <label>2</label>
    </ligand>
</feature>
<keyword evidence="8" id="KW-0464">Manganese</keyword>
<feature type="active site" evidence="8">
    <location>
        <position position="349"/>
    </location>
</feature>
<evidence type="ECO:0000256" key="8">
    <source>
        <dbReference type="HAMAP-Rule" id="MF_00181"/>
    </source>
</evidence>
<dbReference type="InterPro" id="IPR043472">
    <property type="entry name" value="Macro_dom-like"/>
</dbReference>
<evidence type="ECO:0000256" key="7">
    <source>
        <dbReference type="ARBA" id="ARBA00049972"/>
    </source>
</evidence>
<name>A0ABS0NDP6_9ACTN</name>
<evidence type="ECO:0000313" key="10">
    <source>
        <dbReference type="EMBL" id="MBH5333281.1"/>
    </source>
</evidence>
<keyword evidence="5 8" id="KW-0645">Protease</keyword>
<evidence type="ECO:0000256" key="6">
    <source>
        <dbReference type="ARBA" id="ARBA00022801"/>
    </source>
</evidence>
<dbReference type="InterPro" id="IPR023042">
    <property type="entry name" value="Peptidase_M17_leu_NH2_pept"/>
</dbReference>
<sequence>MTTLTVSTTTAAAQPADCVVIGVATGPSGPALGAGAEAVSEAFGGGLAATLGSLGFTGAEGETLKLPAPADLNAEVVLTVGLGEAADDGTPTTEALRRAAGVASRALAGTGRAALALPAGTAEAAEAVALGGLLGSYAFTTYRAPGGREAPVGELVIPATEETRDEVESGVRRGTVIGEEMNRSRDLVNMPANHLTPETFADTVRAAGERYGLDVEVLDEQALAKESFGGILGVGQGSVRPPRLVRVAYTHPAARATLAFVGKGITYDSGGISLKPVGFNEIMKRDMSGAAAVFAAVVATARLRPRVNITGWLALAENMPSGSATRPGDVLRMYGGTTVEVLNTDAEGRLVLADALVRAGEEQPDAIVDVATLTAAMKMALGHRIFGVMSDDAAFRDQVLDAAGRAGEEAWPLPLPEHLRESLNSPVAEIANTGERMGGGLVAGLFLKEFVPSGVPWAHLDIAGPAFHEGAPYGYTPTGGTGSAVRTLVRLAEDAAAGVLNRPGTHR</sequence>
<evidence type="ECO:0000259" key="9">
    <source>
        <dbReference type="PROSITE" id="PS00631"/>
    </source>
</evidence>
<dbReference type="EMBL" id="JACYXC010000001">
    <property type="protein sequence ID" value="MBH5333281.1"/>
    <property type="molecule type" value="Genomic_DNA"/>
</dbReference>
<evidence type="ECO:0000256" key="4">
    <source>
        <dbReference type="ARBA" id="ARBA00022438"/>
    </source>
</evidence>
<dbReference type="Gene3D" id="3.40.220.10">
    <property type="entry name" value="Leucine Aminopeptidase, subunit E, domain 1"/>
    <property type="match status" value="1"/>
</dbReference>
<dbReference type="InterPro" id="IPR008283">
    <property type="entry name" value="Peptidase_M17_N"/>
</dbReference>
<gene>
    <name evidence="8" type="primary">pepA</name>
    <name evidence="10" type="ORF">IHE55_00070</name>
</gene>
<evidence type="ECO:0000256" key="1">
    <source>
        <dbReference type="ARBA" id="ARBA00000135"/>
    </source>
</evidence>
<dbReference type="NCBIfam" id="NF002073">
    <property type="entry name" value="PRK00913.1-2"/>
    <property type="match status" value="1"/>
</dbReference>
<feature type="domain" description="Cytosol aminopeptidase" evidence="9">
    <location>
        <begin position="343"/>
        <end position="350"/>
    </location>
</feature>
<protein>
    <recommendedName>
        <fullName evidence="8">Probable cytosol aminopeptidase</fullName>
        <ecNumber evidence="8">3.4.11.1</ecNumber>
    </recommendedName>
    <alternativeName>
        <fullName evidence="8">Leucine aminopeptidase</fullName>
        <shortName evidence="8">LAP</shortName>
        <ecNumber evidence="8">3.4.11.10</ecNumber>
    </alternativeName>
    <alternativeName>
        <fullName evidence="8">Leucyl aminopeptidase</fullName>
    </alternativeName>
</protein>
<feature type="binding site" evidence="8">
    <location>
        <position position="347"/>
    </location>
    <ligand>
        <name>Mn(2+)</name>
        <dbReference type="ChEBI" id="CHEBI:29035"/>
        <label>1</label>
    </ligand>
</feature>
<keyword evidence="11" id="KW-1185">Reference proteome</keyword>
<proteinExistence type="inferred from homology"/>
<comment type="function">
    <text evidence="7 8">Presumably involved in the processing and regular turnover of intracellular proteins. Catalyzes the removal of unsubstituted N-terminal amino acids from various peptides.</text>
</comment>
<comment type="catalytic activity">
    <reaction evidence="1 8">
        <text>Release of an N-terminal amino acid, Xaa-|-Yaa-, in which Xaa is preferably Leu, but may be other amino acids including Pro although not Arg or Lys, and Yaa may be Pro. Amino acid amides and methyl esters are also readily hydrolyzed, but rates on arylamides are exceedingly low.</text>
        <dbReference type="EC" id="3.4.11.1"/>
    </reaction>
</comment>
<evidence type="ECO:0000256" key="5">
    <source>
        <dbReference type="ARBA" id="ARBA00022670"/>
    </source>
</evidence>
<organism evidence="10 11">
    <name type="scientific">Streptomyces pactum</name>
    <dbReference type="NCBI Taxonomy" id="68249"/>
    <lineage>
        <taxon>Bacteria</taxon>
        <taxon>Bacillati</taxon>
        <taxon>Actinomycetota</taxon>
        <taxon>Actinomycetes</taxon>
        <taxon>Kitasatosporales</taxon>
        <taxon>Streptomycetaceae</taxon>
        <taxon>Streptomyces</taxon>
    </lineage>
</organism>
<dbReference type="HAMAP" id="MF_00181">
    <property type="entry name" value="Cytosol_peptidase_M17"/>
    <property type="match status" value="1"/>
</dbReference>
<dbReference type="EC" id="3.4.11.1" evidence="8"/>
<dbReference type="GO" id="GO:0004177">
    <property type="term" value="F:aminopeptidase activity"/>
    <property type="evidence" value="ECO:0007669"/>
    <property type="project" value="UniProtKB-KW"/>
</dbReference>
<dbReference type="EC" id="3.4.11.10" evidence="8"/>
<reference evidence="10 11" key="1">
    <citation type="submission" date="2020-09" db="EMBL/GenBank/DDBJ databases">
        <title>Biosynthesis of the nuclear factor of activated T cells inhibitor NFAT-133 and its congeners in Streptomyces pactum.</title>
        <authorList>
            <person name="Zhou W."/>
            <person name="Posri P."/>
            <person name="Abugrain M.E."/>
            <person name="Weisberg A.J."/>
            <person name="Chang J.H."/>
            <person name="Mahmud T."/>
        </authorList>
    </citation>
    <scope>NUCLEOTIDE SEQUENCE [LARGE SCALE GENOMIC DNA]</scope>
    <source>
        <strain evidence="10 11">ATCC 27456</strain>
    </source>
</reference>
<feature type="binding site" evidence="8">
    <location>
        <position position="286"/>
    </location>
    <ligand>
        <name>Mn(2+)</name>
        <dbReference type="ChEBI" id="CHEBI:29035"/>
        <label>2</label>
    </ligand>
</feature>
<dbReference type="InterPro" id="IPR011356">
    <property type="entry name" value="Leucine_aapep/pepB"/>
</dbReference>
<feature type="binding site" evidence="8">
    <location>
        <position position="263"/>
    </location>
    <ligand>
        <name>Mn(2+)</name>
        <dbReference type="ChEBI" id="CHEBI:29035"/>
        <label>2</label>
    </ligand>
</feature>
<comment type="subcellular location">
    <subcellularLocation>
        <location evidence="8">Cytoplasm</location>
    </subcellularLocation>
</comment>
<comment type="similarity">
    <text evidence="3 8">Belongs to the peptidase M17 family.</text>
</comment>
<dbReference type="PANTHER" id="PTHR11963:SF23">
    <property type="entry name" value="CYTOSOL AMINOPEPTIDASE"/>
    <property type="match status" value="1"/>
</dbReference>
<comment type="catalytic activity">
    <reaction evidence="2 8">
        <text>Release of an N-terminal amino acid, preferentially leucine, but not glutamic or aspartic acids.</text>
        <dbReference type="EC" id="3.4.11.10"/>
    </reaction>
</comment>
<comment type="caution">
    <text evidence="10">The sequence shown here is derived from an EMBL/GenBank/DDBJ whole genome shotgun (WGS) entry which is preliminary data.</text>
</comment>
<dbReference type="Gene3D" id="3.40.630.10">
    <property type="entry name" value="Zn peptidases"/>
    <property type="match status" value="1"/>
</dbReference>
<feature type="active site" evidence="8">
    <location>
        <position position="275"/>
    </location>
</feature>
<dbReference type="InterPro" id="IPR000819">
    <property type="entry name" value="Peptidase_M17_C"/>
</dbReference>
<evidence type="ECO:0000256" key="2">
    <source>
        <dbReference type="ARBA" id="ARBA00000967"/>
    </source>
</evidence>
<evidence type="ECO:0000313" key="11">
    <source>
        <dbReference type="Proteomes" id="UP000807371"/>
    </source>
</evidence>
<dbReference type="SUPFAM" id="SSF52949">
    <property type="entry name" value="Macro domain-like"/>
    <property type="match status" value="1"/>
</dbReference>
<dbReference type="RefSeq" id="WP_197987123.1">
    <property type="nucleotide sequence ID" value="NZ_JACYXC010000001.1"/>
</dbReference>
<dbReference type="SUPFAM" id="SSF53187">
    <property type="entry name" value="Zn-dependent exopeptidases"/>
    <property type="match status" value="1"/>
</dbReference>
<feature type="binding site" evidence="8">
    <location>
        <position position="345"/>
    </location>
    <ligand>
        <name>Mn(2+)</name>
        <dbReference type="ChEBI" id="CHEBI:29035"/>
        <label>1</label>
    </ligand>
</feature>
<dbReference type="Pfam" id="PF02789">
    <property type="entry name" value="Peptidase_M17_N"/>
    <property type="match status" value="1"/>
</dbReference>
<evidence type="ECO:0000256" key="3">
    <source>
        <dbReference type="ARBA" id="ARBA00009528"/>
    </source>
</evidence>
<dbReference type="PROSITE" id="PS00631">
    <property type="entry name" value="CYTOSOL_AP"/>
    <property type="match status" value="1"/>
</dbReference>
<dbReference type="Pfam" id="PF00883">
    <property type="entry name" value="Peptidase_M17"/>
    <property type="match status" value="1"/>
</dbReference>
<feature type="binding site" evidence="8">
    <location>
        <position position="268"/>
    </location>
    <ligand>
        <name>Mn(2+)</name>
        <dbReference type="ChEBI" id="CHEBI:29035"/>
        <label>2</label>
    </ligand>
</feature>
<keyword evidence="4 8" id="KW-0031">Aminopeptidase</keyword>
<comment type="cofactor">
    <cofactor evidence="8">
        <name>Mn(2+)</name>
        <dbReference type="ChEBI" id="CHEBI:29035"/>
    </cofactor>
    <text evidence="8">Binds 2 manganese ions per subunit.</text>
</comment>